<feature type="region of interest" description="Disordered" evidence="4">
    <location>
        <begin position="1176"/>
        <end position="1218"/>
    </location>
</feature>
<evidence type="ECO:0000313" key="6">
    <source>
        <dbReference type="Proteomes" id="UP000886520"/>
    </source>
</evidence>
<comment type="caution">
    <text evidence="5">The sequence shown here is derived from an EMBL/GenBank/DDBJ whole genome shotgun (WGS) entry which is preliminary data.</text>
</comment>
<feature type="region of interest" description="Disordered" evidence="4">
    <location>
        <begin position="363"/>
        <end position="388"/>
    </location>
</feature>
<feature type="compositionally biased region" description="Gly residues" evidence="4">
    <location>
        <begin position="374"/>
        <end position="383"/>
    </location>
</feature>
<sequence length="1379" mass="146622">MENVGGNLRMLSRASSASSGVGTQTQSSSSSSSSIPLSSSSIPYTPPTSSSFTAPPTAHNIPPYPPPACPPLPSASLLSSASGRAFPSNNPGGKITILTSSASSTPSLLPSSSAANVVPVAAELPFSASGPGLFAVETPPLDNLSSGVVVVGAIGRLEADVSQLLNRLLDAQVFGSKAHGNQDCTSLFENVRDEFERVTSLDPSQQPSMVPQKKGDVPAAGQGQASGDEGRKEVKTQDAAAASATGLKGSIRRSWMRKRLKLYHDEEKGAVYVQFAWGSFPMESMTTDMSMEDSEECMLRGLLYMFSVCHVLLLVQEGSRVDTHLLRTLRILQNAKHLLAPFVKSHVLPGLQLTPFALERTSSSTRPSFHSAGQGSGRSGTGGRNASTIGLMSGSAPSFYPGQCTPVLLFVFLEDFNDANANSHASSNADDKTDPSGMLTQQSGGPIIPSRQAVHLKGSNAVVMLARATNRTEGGLRKKLQSSLEAQIRYLVKKCKVLGGYGDGGAIGIGPRGPGNSMGSASGPLGGSSLFVLDTMRAVCLLDKGPNLQGDALKAAMSIINDILKGKEEAVSGLSDVAGNPAEDIQALRDFVWKQADILRGRGGILTNSTGGSMGVGMVAAAAAAAAASAAAGGFGGSGGALKPLGNPPELPSMSSWLSACRILLDAVVTREGQIVKEFKKVQPVRVAGSSRRGSFESGNVTIQGKEALGLTLGSLSCAADFDMRFSDEWCKRMFPSVLATYTKALPPCYPTHVHQCHLEKALHSFKGLVRGPAVNLFTEKLKADCEAIWKSGRQLCDAVSLTGRPCIHKVHDVSQGSTDEVKILDAKEKELSDRQEASSGHAKPHSSGVVFLHACACGRSRRLREDPFDFEMANTSFFQFANCEDLLPVLVIPDCEGNKPMGGSAWGLVRLGGSKYYQHSTGLLQTGFSHNKKFLAPWVITYVWGLPKQETSGFFAQALQSNRHIPLPSVSRSLIGALSFLDVLEQGSSRAQNDQDDAATHGQGVTNEKKSKVLELTGLGERKGTSLANANAASDERRLFADVARNAVDFPPLQQRQLHPKTVKQAGAVDKKDAPQMSAPFDLDQGFTAGDKVPLYKDLSLKDKGQPILGTGASTIAALDRVQELSTVGIKNALIHLGFEYECPRGHRFFLSMEQLEALGSIGFMEDSLIASQHQSREADEISKPTRRQQGMLASGVSTGVTQEQGSKHSAETPWNSNVSDTTSCKIVNEGSGEGYLLLNKNLPIYMTCPYCSKLSDKKKKNIPKYAGNVSQLQRIYLVTPSLPLLIAACPSVQFEEACVMQVDLKGRLGSTKFSIGCSVVLPPESFVVLRLPFVYYLELVDGSKHPLNCKTVQPEKTAWLMKGTAFKIISGSENGSV</sequence>
<evidence type="ECO:0000256" key="4">
    <source>
        <dbReference type="SAM" id="MobiDB-lite"/>
    </source>
</evidence>
<feature type="region of interest" description="Disordered" evidence="4">
    <location>
        <begin position="990"/>
        <end position="1010"/>
    </location>
</feature>
<organism evidence="5 6">
    <name type="scientific">Adiantum capillus-veneris</name>
    <name type="common">Maidenhair fern</name>
    <dbReference type="NCBI Taxonomy" id="13818"/>
    <lineage>
        <taxon>Eukaryota</taxon>
        <taxon>Viridiplantae</taxon>
        <taxon>Streptophyta</taxon>
        <taxon>Embryophyta</taxon>
        <taxon>Tracheophyta</taxon>
        <taxon>Polypodiopsida</taxon>
        <taxon>Polypodiidae</taxon>
        <taxon>Polypodiales</taxon>
        <taxon>Pteridineae</taxon>
        <taxon>Pteridaceae</taxon>
        <taxon>Vittarioideae</taxon>
        <taxon>Adiantum</taxon>
    </lineage>
</organism>
<feature type="region of interest" description="Disordered" evidence="4">
    <location>
        <begin position="1"/>
        <end position="67"/>
    </location>
</feature>
<gene>
    <name evidence="5" type="ORF">GOP47_0016353</name>
</gene>
<dbReference type="PANTHER" id="PTHR13091">
    <property type="entry name" value="AMPLIFIED IN BREAST CANCER 2-RELATED"/>
    <property type="match status" value="1"/>
</dbReference>
<dbReference type="InterPro" id="IPR019354">
    <property type="entry name" value="SMG8-like"/>
</dbReference>
<dbReference type="EMBL" id="JABFUD020000016">
    <property type="protein sequence ID" value="KAI5068008.1"/>
    <property type="molecule type" value="Genomic_DNA"/>
</dbReference>
<protein>
    <recommendedName>
        <fullName evidence="3">Nonsense-mediated mRNA decay factor SMG8</fullName>
    </recommendedName>
</protein>
<evidence type="ECO:0000256" key="3">
    <source>
        <dbReference type="ARBA" id="ARBA00029509"/>
    </source>
</evidence>
<keyword evidence="6" id="KW-1185">Reference proteome</keyword>
<feature type="region of interest" description="Disordered" evidence="4">
    <location>
        <begin position="423"/>
        <end position="447"/>
    </location>
</feature>
<keyword evidence="2" id="KW-0866">Nonsense-mediated mRNA decay</keyword>
<feature type="region of interest" description="Disordered" evidence="4">
    <location>
        <begin position="197"/>
        <end position="241"/>
    </location>
</feature>
<feature type="compositionally biased region" description="Basic and acidic residues" evidence="4">
    <location>
        <begin position="1176"/>
        <end position="1185"/>
    </location>
</feature>
<feature type="compositionally biased region" description="Polar residues" evidence="4">
    <location>
        <begin position="1197"/>
        <end position="1206"/>
    </location>
</feature>
<accession>A0A9D4UHG9</accession>
<dbReference type="OrthoDB" id="63589at2759"/>
<feature type="compositionally biased region" description="Low complexity" evidence="4">
    <location>
        <begin position="8"/>
        <end position="61"/>
    </location>
</feature>
<dbReference type="Proteomes" id="UP000886520">
    <property type="component" value="Chromosome 16"/>
</dbReference>
<proteinExistence type="inferred from homology"/>
<evidence type="ECO:0000256" key="1">
    <source>
        <dbReference type="ARBA" id="ARBA00006443"/>
    </source>
</evidence>
<comment type="similarity">
    <text evidence="1">Belongs to the SMG8 family.</text>
</comment>
<evidence type="ECO:0000313" key="5">
    <source>
        <dbReference type="EMBL" id="KAI5068008.1"/>
    </source>
</evidence>
<evidence type="ECO:0000256" key="2">
    <source>
        <dbReference type="ARBA" id="ARBA00023161"/>
    </source>
</evidence>
<dbReference type="PANTHER" id="PTHR13091:SF0">
    <property type="entry name" value="NONSENSE-MEDIATED MRNA DECAY FACTOR SMG8"/>
    <property type="match status" value="1"/>
</dbReference>
<dbReference type="GO" id="GO:0000184">
    <property type="term" value="P:nuclear-transcribed mRNA catabolic process, nonsense-mediated decay"/>
    <property type="evidence" value="ECO:0007669"/>
    <property type="project" value="UniProtKB-KW"/>
</dbReference>
<name>A0A9D4UHG9_ADICA</name>
<dbReference type="Pfam" id="PF10220">
    <property type="entry name" value="Smg8_Smg9"/>
    <property type="match status" value="4"/>
</dbReference>
<reference evidence="5" key="1">
    <citation type="submission" date="2021-01" db="EMBL/GenBank/DDBJ databases">
        <title>Adiantum capillus-veneris genome.</title>
        <authorList>
            <person name="Fang Y."/>
            <person name="Liao Q."/>
        </authorList>
    </citation>
    <scope>NUCLEOTIDE SEQUENCE</scope>
    <source>
        <strain evidence="5">H3</strain>
        <tissue evidence="5">Leaf</tissue>
    </source>
</reference>